<name>A0A8X6V6K1_TRICX</name>
<organism evidence="2 3">
    <name type="scientific">Trichonephila clavipes</name>
    <name type="common">Golden silk orbweaver</name>
    <name type="synonym">Nephila clavipes</name>
    <dbReference type="NCBI Taxonomy" id="2585209"/>
    <lineage>
        <taxon>Eukaryota</taxon>
        <taxon>Metazoa</taxon>
        <taxon>Ecdysozoa</taxon>
        <taxon>Arthropoda</taxon>
        <taxon>Chelicerata</taxon>
        <taxon>Arachnida</taxon>
        <taxon>Araneae</taxon>
        <taxon>Araneomorphae</taxon>
        <taxon>Entelegynae</taxon>
        <taxon>Araneoidea</taxon>
        <taxon>Nephilidae</taxon>
        <taxon>Trichonephila</taxon>
    </lineage>
</organism>
<feature type="region of interest" description="Disordered" evidence="1">
    <location>
        <begin position="1"/>
        <end position="153"/>
    </location>
</feature>
<keyword evidence="3" id="KW-1185">Reference proteome</keyword>
<protein>
    <submittedName>
        <fullName evidence="2">Uncharacterized protein</fullName>
    </submittedName>
</protein>
<proteinExistence type="predicted"/>
<accession>A0A8X6V6K1</accession>
<dbReference type="EMBL" id="BMAU01021194">
    <property type="protein sequence ID" value="GFX96812.1"/>
    <property type="molecule type" value="Genomic_DNA"/>
</dbReference>
<evidence type="ECO:0000313" key="2">
    <source>
        <dbReference type="EMBL" id="GFX96812.1"/>
    </source>
</evidence>
<feature type="compositionally biased region" description="Basic and acidic residues" evidence="1">
    <location>
        <begin position="46"/>
        <end position="63"/>
    </location>
</feature>
<sequence length="173" mass="19888">MQPRSNESQYSRKNELEGKGSQGERHTSIAGIRRPLVRSPPGSWTEKNRTKCRKETLGLKDRGNLNLENQRGSIGRSRDSRVLSENFRQEEVQKWSPDHPVQKDTTRRTSSIQRKHGETTVQTLRRGAKKVKQQEYSRIRDCQERKGGADSNRSLSLEVLVEDVNYKTLKSGL</sequence>
<evidence type="ECO:0000256" key="1">
    <source>
        <dbReference type="SAM" id="MobiDB-lite"/>
    </source>
</evidence>
<comment type="caution">
    <text evidence="2">The sequence shown here is derived from an EMBL/GenBank/DDBJ whole genome shotgun (WGS) entry which is preliminary data.</text>
</comment>
<feature type="compositionally biased region" description="Basic and acidic residues" evidence="1">
    <location>
        <begin position="76"/>
        <end position="107"/>
    </location>
</feature>
<dbReference type="Proteomes" id="UP000887159">
    <property type="component" value="Unassembled WGS sequence"/>
</dbReference>
<gene>
    <name evidence="2" type="ORF">TNCV_1648471</name>
</gene>
<dbReference type="AlphaFoldDB" id="A0A8X6V6K1"/>
<feature type="compositionally biased region" description="Basic and acidic residues" evidence="1">
    <location>
        <begin position="10"/>
        <end position="27"/>
    </location>
</feature>
<evidence type="ECO:0000313" key="3">
    <source>
        <dbReference type="Proteomes" id="UP000887159"/>
    </source>
</evidence>
<feature type="compositionally biased region" description="Basic and acidic residues" evidence="1">
    <location>
        <begin position="132"/>
        <end position="148"/>
    </location>
</feature>
<reference evidence="2" key="1">
    <citation type="submission" date="2020-08" db="EMBL/GenBank/DDBJ databases">
        <title>Multicomponent nature underlies the extraordinary mechanical properties of spider dragline silk.</title>
        <authorList>
            <person name="Kono N."/>
            <person name="Nakamura H."/>
            <person name="Mori M."/>
            <person name="Yoshida Y."/>
            <person name="Ohtoshi R."/>
            <person name="Malay A.D."/>
            <person name="Moran D.A.P."/>
            <person name="Tomita M."/>
            <person name="Numata K."/>
            <person name="Arakawa K."/>
        </authorList>
    </citation>
    <scope>NUCLEOTIDE SEQUENCE</scope>
</reference>